<evidence type="ECO:0000256" key="2">
    <source>
        <dbReference type="ARBA" id="ARBA00005695"/>
    </source>
</evidence>
<name>A0A1G8KSM7_9RHOB</name>
<evidence type="ECO:0000259" key="6">
    <source>
        <dbReference type="Pfam" id="PF00496"/>
    </source>
</evidence>
<dbReference type="RefSeq" id="WP_165616768.1">
    <property type="nucleotide sequence ID" value="NZ_FNEJ01000005.1"/>
</dbReference>
<dbReference type="SUPFAM" id="SSF53850">
    <property type="entry name" value="Periplasmic binding protein-like II"/>
    <property type="match status" value="2"/>
</dbReference>
<dbReference type="PANTHER" id="PTHR30290">
    <property type="entry name" value="PERIPLASMIC BINDING COMPONENT OF ABC TRANSPORTER"/>
    <property type="match status" value="1"/>
</dbReference>
<feature type="signal peptide" evidence="5">
    <location>
        <begin position="1"/>
        <end position="31"/>
    </location>
</feature>
<dbReference type="AlphaFoldDB" id="A0A1G8KSM7"/>
<dbReference type="GO" id="GO:0015833">
    <property type="term" value="P:peptide transport"/>
    <property type="evidence" value="ECO:0007669"/>
    <property type="project" value="TreeGrafter"/>
</dbReference>
<dbReference type="InterPro" id="IPR039424">
    <property type="entry name" value="SBP_5"/>
</dbReference>
<dbReference type="NCBIfam" id="TIGR01409">
    <property type="entry name" value="TAT_signal_seq"/>
    <property type="match status" value="1"/>
</dbReference>
<dbReference type="EMBL" id="FNEJ01000005">
    <property type="protein sequence ID" value="SDI46369.1"/>
    <property type="molecule type" value="Genomic_DNA"/>
</dbReference>
<feature type="chain" id="PRO_5011638096" evidence="5">
    <location>
        <begin position="32"/>
        <end position="579"/>
    </location>
</feature>
<dbReference type="InterPro" id="IPR006311">
    <property type="entry name" value="TAT_signal"/>
</dbReference>
<comment type="subcellular location">
    <subcellularLocation>
        <location evidence="1">Periplasm</location>
    </subcellularLocation>
</comment>
<dbReference type="Gene3D" id="3.10.105.10">
    <property type="entry name" value="Dipeptide-binding Protein, Domain 3"/>
    <property type="match status" value="2"/>
</dbReference>
<dbReference type="CDD" id="cd00995">
    <property type="entry name" value="PBP2_NikA_DppA_OppA_like"/>
    <property type="match status" value="1"/>
</dbReference>
<evidence type="ECO:0000256" key="3">
    <source>
        <dbReference type="ARBA" id="ARBA00022448"/>
    </source>
</evidence>
<dbReference type="Proteomes" id="UP000199093">
    <property type="component" value="Unassembled WGS sequence"/>
</dbReference>
<protein>
    <submittedName>
        <fullName evidence="7">Tat (Twin-arginine translocation) pathway signal sequence</fullName>
    </submittedName>
</protein>
<evidence type="ECO:0000313" key="8">
    <source>
        <dbReference type="Proteomes" id="UP000199093"/>
    </source>
</evidence>
<keyword evidence="4 5" id="KW-0732">Signal</keyword>
<dbReference type="STRING" id="555512.SAMN04487993_100551"/>
<keyword evidence="8" id="KW-1185">Reference proteome</keyword>
<comment type="similarity">
    <text evidence="2">Belongs to the bacterial solute-binding protein 5 family.</text>
</comment>
<gene>
    <name evidence="7" type="ORF">SAMN04487993_100551</name>
</gene>
<evidence type="ECO:0000256" key="1">
    <source>
        <dbReference type="ARBA" id="ARBA00004418"/>
    </source>
</evidence>
<sequence length="579" mass="64720">MQVNQTRRNFLKTTGAAATALAGGAGTMAHAQAPFFRMYMMIPNNQPARMIWGTLAAQQISKLGIDVQSSYVPWSVITPRRTNGEGKPHADGGWDAYLERYYYNSITPVPNNLFSSTAFPPNGQNFYYVDDPEIDASLADYAAAREEAPRMEAITRFQKRWYDIQPMTILFYPEDVIATNPKLSGFSGTTFNPVFFPDPENWTIADAGDEASAAFASWQPPQNLTPMYTGGYSDANVFGPVFNRLYEYKDWDSKEIQPALATGHTVSEDGRHWVITLREGVRWHSGEEFTAEDVVFTWAMILNEAYASPFNAPFKEIFASPEAFSATGKYEVTVDLPKFTVQFEHWVMNAMQVMPKHVLEGIAPEDLRAHPFNTWNGTYDVTLSDGSTYSAKGGVGTGPWISEGQDQMRNTFVYTKNPDYWKETPGNVTTYYLVNIQGSDAVLSALRAGEIDAHDPMYDIGSLVDTIDPSWGKVQTYDSYKWQHVCYNLRHPIFGTGVDTPLGREDPSRAAEAAAYVRQAFSHAMPREQIVQEIASGFGAPGTVPMPFTAPEYAADLLKPIEYDLEIAREFMTKAGYVY</sequence>
<organism evidence="7 8">
    <name type="scientific">Salipiger marinus</name>
    <dbReference type="NCBI Taxonomy" id="555512"/>
    <lineage>
        <taxon>Bacteria</taxon>
        <taxon>Pseudomonadati</taxon>
        <taxon>Pseudomonadota</taxon>
        <taxon>Alphaproteobacteria</taxon>
        <taxon>Rhodobacterales</taxon>
        <taxon>Roseobacteraceae</taxon>
        <taxon>Salipiger</taxon>
    </lineage>
</organism>
<feature type="domain" description="Solute-binding protein family 5" evidence="6">
    <location>
        <begin position="255"/>
        <end position="577"/>
    </location>
</feature>
<dbReference type="GO" id="GO:1904680">
    <property type="term" value="F:peptide transmembrane transporter activity"/>
    <property type="evidence" value="ECO:0007669"/>
    <property type="project" value="TreeGrafter"/>
</dbReference>
<dbReference type="InterPro" id="IPR000914">
    <property type="entry name" value="SBP_5_dom"/>
</dbReference>
<keyword evidence="3" id="KW-0813">Transport</keyword>
<evidence type="ECO:0000256" key="5">
    <source>
        <dbReference type="SAM" id="SignalP"/>
    </source>
</evidence>
<reference evidence="7 8" key="1">
    <citation type="submission" date="2016-10" db="EMBL/GenBank/DDBJ databases">
        <authorList>
            <person name="de Groot N.N."/>
        </authorList>
    </citation>
    <scope>NUCLEOTIDE SEQUENCE [LARGE SCALE GENOMIC DNA]</scope>
    <source>
        <strain evidence="7 8">DSM 26424</strain>
    </source>
</reference>
<accession>A0A1G8KSM7</accession>
<dbReference type="Pfam" id="PF00496">
    <property type="entry name" value="SBP_bac_5"/>
    <property type="match status" value="1"/>
</dbReference>
<evidence type="ECO:0000313" key="7">
    <source>
        <dbReference type="EMBL" id="SDI46369.1"/>
    </source>
</evidence>
<dbReference type="Gene3D" id="3.40.190.10">
    <property type="entry name" value="Periplasmic binding protein-like II"/>
    <property type="match status" value="1"/>
</dbReference>
<dbReference type="PANTHER" id="PTHR30290:SF9">
    <property type="entry name" value="OLIGOPEPTIDE-BINDING PROTEIN APPA"/>
    <property type="match status" value="1"/>
</dbReference>
<dbReference type="PROSITE" id="PS51318">
    <property type="entry name" value="TAT"/>
    <property type="match status" value="1"/>
</dbReference>
<proteinExistence type="inferred from homology"/>
<dbReference type="InterPro" id="IPR019546">
    <property type="entry name" value="TAT_signal_bac_arc"/>
</dbReference>
<evidence type="ECO:0000256" key="4">
    <source>
        <dbReference type="ARBA" id="ARBA00022729"/>
    </source>
</evidence>